<evidence type="ECO:0000256" key="1">
    <source>
        <dbReference type="SAM" id="Phobius"/>
    </source>
</evidence>
<name>A0A5N6NGT2_9ASTR</name>
<protein>
    <submittedName>
        <fullName evidence="2">Uncharacterized protein</fullName>
    </submittedName>
</protein>
<accession>A0A5N6NGT2</accession>
<evidence type="ECO:0000313" key="3">
    <source>
        <dbReference type="Proteomes" id="UP000326396"/>
    </source>
</evidence>
<keyword evidence="3" id="KW-1185">Reference proteome</keyword>
<dbReference type="EMBL" id="SZYD01000012">
    <property type="protein sequence ID" value="KAD4586679.1"/>
    <property type="molecule type" value="Genomic_DNA"/>
</dbReference>
<proteinExistence type="predicted"/>
<feature type="transmembrane region" description="Helical" evidence="1">
    <location>
        <begin position="25"/>
        <end position="44"/>
    </location>
</feature>
<dbReference type="AlphaFoldDB" id="A0A5N6NGT2"/>
<gene>
    <name evidence="2" type="ORF">E3N88_24280</name>
</gene>
<sequence>MPLRKKLTLIPDCTHPHEITTDYQWAFLFLIMMPNIVGAIARAIRRNDYSSTLLCVSVVLADFFPWRITETLYTVVSLCSCFLFYMFVIVDLCKYWKVWRYGDDEHRLPVNQGLDAGEFKYHSVSIWEKL</sequence>
<comment type="caution">
    <text evidence="2">The sequence shown here is derived from an EMBL/GenBank/DDBJ whole genome shotgun (WGS) entry which is preliminary data.</text>
</comment>
<organism evidence="2 3">
    <name type="scientific">Mikania micrantha</name>
    <name type="common">bitter vine</name>
    <dbReference type="NCBI Taxonomy" id="192012"/>
    <lineage>
        <taxon>Eukaryota</taxon>
        <taxon>Viridiplantae</taxon>
        <taxon>Streptophyta</taxon>
        <taxon>Embryophyta</taxon>
        <taxon>Tracheophyta</taxon>
        <taxon>Spermatophyta</taxon>
        <taxon>Magnoliopsida</taxon>
        <taxon>eudicotyledons</taxon>
        <taxon>Gunneridae</taxon>
        <taxon>Pentapetalae</taxon>
        <taxon>asterids</taxon>
        <taxon>campanulids</taxon>
        <taxon>Asterales</taxon>
        <taxon>Asteraceae</taxon>
        <taxon>Asteroideae</taxon>
        <taxon>Heliantheae alliance</taxon>
        <taxon>Eupatorieae</taxon>
        <taxon>Mikania</taxon>
    </lineage>
</organism>
<keyword evidence="1" id="KW-0812">Transmembrane</keyword>
<keyword evidence="1" id="KW-1133">Transmembrane helix</keyword>
<evidence type="ECO:0000313" key="2">
    <source>
        <dbReference type="EMBL" id="KAD4586679.1"/>
    </source>
</evidence>
<dbReference type="Proteomes" id="UP000326396">
    <property type="component" value="Linkage Group LG2"/>
</dbReference>
<keyword evidence="1" id="KW-0472">Membrane</keyword>
<reference evidence="2 3" key="1">
    <citation type="submission" date="2019-05" db="EMBL/GenBank/DDBJ databases">
        <title>Mikania micrantha, genome provides insights into the molecular mechanism of rapid growth.</title>
        <authorList>
            <person name="Liu B."/>
        </authorList>
    </citation>
    <scope>NUCLEOTIDE SEQUENCE [LARGE SCALE GENOMIC DNA]</scope>
    <source>
        <strain evidence="2">NLD-2019</strain>
        <tissue evidence="2">Leaf</tissue>
    </source>
</reference>
<dbReference type="OrthoDB" id="1740076at2759"/>
<feature type="transmembrane region" description="Helical" evidence="1">
    <location>
        <begin position="72"/>
        <end position="90"/>
    </location>
</feature>